<dbReference type="InParanoid" id="A0A1Y1YYC2"/>
<dbReference type="InterPro" id="IPR045247">
    <property type="entry name" value="Oye-like"/>
</dbReference>
<evidence type="ECO:0000259" key="1">
    <source>
        <dbReference type="Pfam" id="PF00724"/>
    </source>
</evidence>
<evidence type="ECO:0000313" key="2">
    <source>
        <dbReference type="EMBL" id="ORY02707.1"/>
    </source>
</evidence>
<sequence>MTIKLFEPIQLGRNKLEHRVVLAPLTRFRADENGVPQDIGASYYEQRATKGGLLITEATFISPNGGGYANVPGIHTSAQIEGWRKVTTQVHKNGGVIYLQLWFLGRAASSKFLPNHQSPVSASSIAIEGEASPGVPYETPRALELEEIPKIVQEYKQAALNAIDAGFDGVEIHGANGYLIDQFINSNSNKRTDKYGGSIENRCRLALEVIDSVTNAIGQDRTGIRFSPYSSFQDMDDESPVKTFAYLTTQIQQKYPNMSYLHFVEARISGNIDTQEDESLSLDPFRNIWKGPFIVAGGYTPESAIAGSEKTGSLIAFGRRFISNPDLPERIRNDWKLNPYNRDTFYTPGPVGYTDYPFYNSKVEC</sequence>
<dbReference type="InterPro" id="IPR013785">
    <property type="entry name" value="Aldolase_TIM"/>
</dbReference>
<dbReference type="AlphaFoldDB" id="A0A1Y1YYC2"/>
<dbReference type="Proteomes" id="UP000193498">
    <property type="component" value="Unassembled WGS sequence"/>
</dbReference>
<dbReference type="EMBL" id="MCFE01000054">
    <property type="protein sequence ID" value="ORY02707.1"/>
    <property type="molecule type" value="Genomic_DNA"/>
</dbReference>
<name>A0A1Y1YYC2_9FUNG</name>
<keyword evidence="3" id="KW-1185">Reference proteome</keyword>
<evidence type="ECO:0000313" key="3">
    <source>
        <dbReference type="Proteomes" id="UP000193498"/>
    </source>
</evidence>
<dbReference type="PANTHER" id="PTHR22893:SF91">
    <property type="entry name" value="NADPH DEHYDROGENASE 2-RELATED"/>
    <property type="match status" value="1"/>
</dbReference>
<dbReference type="Pfam" id="PF00724">
    <property type="entry name" value="Oxidored_FMN"/>
    <property type="match status" value="1"/>
</dbReference>
<dbReference type="STRING" id="1314790.A0A1Y1YYC2"/>
<organism evidence="2 3">
    <name type="scientific">Basidiobolus meristosporus CBS 931.73</name>
    <dbReference type="NCBI Taxonomy" id="1314790"/>
    <lineage>
        <taxon>Eukaryota</taxon>
        <taxon>Fungi</taxon>
        <taxon>Fungi incertae sedis</taxon>
        <taxon>Zoopagomycota</taxon>
        <taxon>Entomophthoromycotina</taxon>
        <taxon>Basidiobolomycetes</taxon>
        <taxon>Basidiobolales</taxon>
        <taxon>Basidiobolaceae</taxon>
        <taxon>Basidiobolus</taxon>
    </lineage>
</organism>
<dbReference type="SUPFAM" id="SSF51395">
    <property type="entry name" value="FMN-linked oxidoreductases"/>
    <property type="match status" value="1"/>
</dbReference>
<proteinExistence type="predicted"/>
<dbReference type="Gene3D" id="3.20.20.70">
    <property type="entry name" value="Aldolase class I"/>
    <property type="match status" value="1"/>
</dbReference>
<dbReference type="FunFam" id="3.20.20.70:FF:000138">
    <property type="entry name" value="NADPH dehydrogenase 1"/>
    <property type="match status" value="1"/>
</dbReference>
<dbReference type="GO" id="GO:0016491">
    <property type="term" value="F:oxidoreductase activity"/>
    <property type="evidence" value="ECO:0007669"/>
    <property type="project" value="InterPro"/>
</dbReference>
<dbReference type="FunCoup" id="A0A1Y1YYC2">
    <property type="interactions" value="400"/>
</dbReference>
<reference evidence="2 3" key="1">
    <citation type="submission" date="2016-07" db="EMBL/GenBank/DDBJ databases">
        <title>Pervasive Adenine N6-methylation of Active Genes in Fungi.</title>
        <authorList>
            <consortium name="DOE Joint Genome Institute"/>
            <person name="Mondo S.J."/>
            <person name="Dannebaum R.O."/>
            <person name="Kuo R.C."/>
            <person name="Labutti K."/>
            <person name="Haridas S."/>
            <person name="Kuo A."/>
            <person name="Salamov A."/>
            <person name="Ahrendt S.R."/>
            <person name="Lipzen A."/>
            <person name="Sullivan W."/>
            <person name="Andreopoulos W.B."/>
            <person name="Clum A."/>
            <person name="Lindquist E."/>
            <person name="Daum C."/>
            <person name="Ramamoorthy G.K."/>
            <person name="Gryganskyi A."/>
            <person name="Culley D."/>
            <person name="Magnuson J.K."/>
            <person name="James T.Y."/>
            <person name="O'Malley M.A."/>
            <person name="Stajich J.E."/>
            <person name="Spatafora J.W."/>
            <person name="Visel A."/>
            <person name="Grigoriev I.V."/>
        </authorList>
    </citation>
    <scope>NUCLEOTIDE SEQUENCE [LARGE SCALE GENOMIC DNA]</scope>
    <source>
        <strain evidence="2 3">CBS 931.73</strain>
    </source>
</reference>
<protein>
    <submittedName>
        <fullName evidence="2">FMN-linked oxidoreductase</fullName>
    </submittedName>
</protein>
<comment type="caution">
    <text evidence="2">The sequence shown here is derived from an EMBL/GenBank/DDBJ whole genome shotgun (WGS) entry which is preliminary data.</text>
</comment>
<dbReference type="PANTHER" id="PTHR22893">
    <property type="entry name" value="NADH OXIDOREDUCTASE-RELATED"/>
    <property type="match status" value="1"/>
</dbReference>
<gene>
    <name evidence="2" type="ORF">K493DRAFT_311988</name>
</gene>
<dbReference type="CDD" id="cd02933">
    <property type="entry name" value="OYE_like_FMN"/>
    <property type="match status" value="1"/>
</dbReference>
<dbReference type="GO" id="GO:0010181">
    <property type="term" value="F:FMN binding"/>
    <property type="evidence" value="ECO:0007669"/>
    <property type="project" value="InterPro"/>
</dbReference>
<dbReference type="InterPro" id="IPR001155">
    <property type="entry name" value="OxRdtase_FMN_N"/>
</dbReference>
<accession>A0A1Y1YYC2</accession>
<feature type="domain" description="NADH:flavin oxidoreductase/NADH oxidase N-terminal" evidence="1">
    <location>
        <begin position="4"/>
        <end position="336"/>
    </location>
</feature>
<dbReference type="OrthoDB" id="276546at2759"/>